<keyword evidence="2" id="KW-1185">Reference proteome</keyword>
<protein>
    <submittedName>
        <fullName evidence="1">Uncharacterized protein</fullName>
    </submittedName>
</protein>
<dbReference type="Proteomes" id="UP001163321">
    <property type="component" value="Chromosome 8"/>
</dbReference>
<sequence length="508" mass="57933">MRLYPSIFVAASTLLSSRSTGFNTTGTPLATFRHSADVPSVSSSNNDITIKRPIEATETTKDEDRMGKLDKIVASFEDLMLPIITPPKSIVKKFAKKQERAPRKQADNFASQAINTDSSTSVQLPALASPRTPLRSPLSPGSTATDRVGALEWTLASGGAETSAAAASRQRFEQDRTPAYTLGETTAIVRRQKRESGIITDEQLDKITLADRFITGDYWKRMMKVFRRSVSLRRGKDHQWKLYSHLCDYFGDNVLSSVLRDVEKTDMIPEDLEMLKKARLQYWLEIGKEPRDVLRTMTAFENEDEKVQNIVRNAMDLEDFISLTNGGVQNDKKLLETLIEVYEENKFADIVSSVEPRSMFLLSKYFTYLKETEQSLPKIFETLEMKNEGVKMITGPKFKLLAAYATFLDRENAEEDIVRVYIDSIGSPEFDVLLAHASKVQGYRQHTMYIAQCYFKFLKEKKNIDVDKFLGTLRDGHPREAAILRGWWTTYRDKGFQDDLYNPFKDVY</sequence>
<name>A0ACC0VS45_9STRA</name>
<evidence type="ECO:0000313" key="1">
    <source>
        <dbReference type="EMBL" id="KAI9908553.1"/>
    </source>
</evidence>
<accession>A0ACC0VS45</accession>
<dbReference type="EMBL" id="CM047587">
    <property type="protein sequence ID" value="KAI9908553.1"/>
    <property type="molecule type" value="Genomic_DNA"/>
</dbReference>
<evidence type="ECO:0000313" key="2">
    <source>
        <dbReference type="Proteomes" id="UP001163321"/>
    </source>
</evidence>
<reference evidence="1 2" key="1">
    <citation type="journal article" date="2022" name="bioRxiv">
        <title>The genome of the oomycete Peronosclerospora sorghi, a cosmopolitan pathogen of maize and sorghum, is inflated with dispersed pseudogenes.</title>
        <authorList>
            <person name="Fletcher K."/>
            <person name="Martin F."/>
            <person name="Isakeit T."/>
            <person name="Cavanaugh K."/>
            <person name="Magill C."/>
            <person name="Michelmore R."/>
        </authorList>
    </citation>
    <scope>NUCLEOTIDE SEQUENCE [LARGE SCALE GENOMIC DNA]</scope>
    <source>
        <strain evidence="1">P6</strain>
    </source>
</reference>
<proteinExistence type="predicted"/>
<organism evidence="1 2">
    <name type="scientific">Peronosclerospora sorghi</name>
    <dbReference type="NCBI Taxonomy" id="230839"/>
    <lineage>
        <taxon>Eukaryota</taxon>
        <taxon>Sar</taxon>
        <taxon>Stramenopiles</taxon>
        <taxon>Oomycota</taxon>
        <taxon>Peronosporomycetes</taxon>
        <taxon>Peronosporales</taxon>
        <taxon>Peronosporaceae</taxon>
        <taxon>Peronosclerospora</taxon>
    </lineage>
</organism>
<gene>
    <name evidence="1" type="ORF">PsorP6_003045</name>
</gene>
<comment type="caution">
    <text evidence="1">The sequence shown here is derived from an EMBL/GenBank/DDBJ whole genome shotgun (WGS) entry which is preliminary data.</text>
</comment>